<feature type="region of interest" description="Disordered" evidence="1">
    <location>
        <begin position="1"/>
        <end position="120"/>
    </location>
</feature>
<dbReference type="AlphaFoldDB" id="A0A7S0GEW6"/>
<name>A0A7S0GEW6_9STRA</name>
<reference evidence="2" key="1">
    <citation type="submission" date="2021-01" db="EMBL/GenBank/DDBJ databases">
        <authorList>
            <person name="Corre E."/>
            <person name="Pelletier E."/>
            <person name="Niang G."/>
            <person name="Scheremetjew M."/>
            <person name="Finn R."/>
            <person name="Kale V."/>
            <person name="Holt S."/>
            <person name="Cochrane G."/>
            <person name="Meng A."/>
            <person name="Brown T."/>
            <person name="Cohen L."/>
        </authorList>
    </citation>
    <scope>NUCLEOTIDE SEQUENCE</scope>
    <source>
        <strain evidence="2">CCAP1064/1</strain>
    </source>
</reference>
<evidence type="ECO:0000256" key="1">
    <source>
        <dbReference type="SAM" id="MobiDB-lite"/>
    </source>
</evidence>
<organism evidence="2">
    <name type="scientific">Proboscia inermis</name>
    <dbReference type="NCBI Taxonomy" id="420281"/>
    <lineage>
        <taxon>Eukaryota</taxon>
        <taxon>Sar</taxon>
        <taxon>Stramenopiles</taxon>
        <taxon>Ochrophyta</taxon>
        <taxon>Bacillariophyta</taxon>
        <taxon>Coscinodiscophyceae</taxon>
        <taxon>Rhizosoleniophycidae</taxon>
        <taxon>Rhizosoleniales</taxon>
        <taxon>Rhizosoleniaceae</taxon>
        <taxon>Proboscia</taxon>
    </lineage>
</organism>
<dbReference type="EMBL" id="HBEL01024907">
    <property type="protein sequence ID" value="CAD8415460.1"/>
    <property type="molecule type" value="Transcribed_RNA"/>
</dbReference>
<proteinExistence type="predicted"/>
<feature type="compositionally biased region" description="Basic and acidic residues" evidence="1">
    <location>
        <begin position="69"/>
        <end position="90"/>
    </location>
</feature>
<feature type="compositionally biased region" description="Low complexity" evidence="1">
    <location>
        <begin position="91"/>
        <end position="120"/>
    </location>
</feature>
<gene>
    <name evidence="2" type="ORF">PINE0816_LOCUS11595</name>
</gene>
<feature type="compositionally biased region" description="Polar residues" evidence="1">
    <location>
        <begin position="1"/>
        <end position="11"/>
    </location>
</feature>
<protein>
    <submittedName>
        <fullName evidence="2">Uncharacterized protein</fullName>
    </submittedName>
</protein>
<accession>A0A7S0GEW6</accession>
<evidence type="ECO:0000313" key="2">
    <source>
        <dbReference type="EMBL" id="CAD8415460.1"/>
    </source>
</evidence>
<sequence length="120" mass="12782">MVHSSTNTSQIVPELPPDDTLYKTSSAAPGAGQPLTAKSIVNAAPGFDDMASPTSDSGSKGGIFSWLDSRQKEQEEGQTRKMEKWNEVMMKKQAQQKEAMEAAQAQAQAQGQAQAQAQAA</sequence>